<keyword evidence="2" id="KW-1185">Reference proteome</keyword>
<evidence type="ECO:0000313" key="2">
    <source>
        <dbReference type="Proteomes" id="UP000646827"/>
    </source>
</evidence>
<name>A0A8H7RMI6_9FUNG</name>
<dbReference type="InterPro" id="IPR036691">
    <property type="entry name" value="Endo/exonu/phosph_ase_sf"/>
</dbReference>
<organism evidence="1 2">
    <name type="scientific">Circinella minor</name>
    <dbReference type="NCBI Taxonomy" id="1195481"/>
    <lineage>
        <taxon>Eukaryota</taxon>
        <taxon>Fungi</taxon>
        <taxon>Fungi incertae sedis</taxon>
        <taxon>Mucoromycota</taxon>
        <taxon>Mucoromycotina</taxon>
        <taxon>Mucoromycetes</taxon>
        <taxon>Mucorales</taxon>
        <taxon>Lichtheimiaceae</taxon>
        <taxon>Circinella</taxon>
    </lineage>
</organism>
<dbReference type="Proteomes" id="UP000646827">
    <property type="component" value="Unassembled WGS sequence"/>
</dbReference>
<accession>A0A8H7RMI6</accession>
<proteinExistence type="predicted"/>
<dbReference type="AlphaFoldDB" id="A0A8H7RMI6"/>
<dbReference type="OrthoDB" id="2283435at2759"/>
<protein>
    <recommendedName>
        <fullName evidence="3">Endonuclease/exonuclease/phosphatase domain-containing protein</fullName>
    </recommendedName>
</protein>
<evidence type="ECO:0000313" key="1">
    <source>
        <dbReference type="EMBL" id="KAG2213295.1"/>
    </source>
</evidence>
<dbReference type="Gene3D" id="3.60.10.10">
    <property type="entry name" value="Endonuclease/exonuclease/phosphatase"/>
    <property type="match status" value="1"/>
</dbReference>
<reference evidence="1 2" key="1">
    <citation type="submission" date="2020-12" db="EMBL/GenBank/DDBJ databases">
        <title>Metabolic potential, ecology and presence of endohyphal bacteria is reflected in genomic diversity of Mucoromycotina.</title>
        <authorList>
            <person name="Muszewska A."/>
            <person name="Okrasinska A."/>
            <person name="Steczkiewicz K."/>
            <person name="Drgas O."/>
            <person name="Orlowska M."/>
            <person name="Perlinska-Lenart U."/>
            <person name="Aleksandrzak-Piekarczyk T."/>
            <person name="Szatraj K."/>
            <person name="Zielenkiewicz U."/>
            <person name="Pilsyk S."/>
            <person name="Malc E."/>
            <person name="Mieczkowski P."/>
            <person name="Kruszewska J.S."/>
            <person name="Biernat P."/>
            <person name="Pawlowska J."/>
        </authorList>
    </citation>
    <scope>NUCLEOTIDE SEQUENCE [LARGE SCALE GENOMIC DNA]</scope>
    <source>
        <strain evidence="1 2">CBS 142.35</strain>
    </source>
</reference>
<evidence type="ECO:0008006" key="3">
    <source>
        <dbReference type="Google" id="ProtNLM"/>
    </source>
</evidence>
<gene>
    <name evidence="1" type="ORF">INT45_012598</name>
</gene>
<sequence length="326" mass="36992">MRGLQATHGSTIILGDLNTRLASQTGDQRDNNRAPFFRNWLLDHGLVLWNETLTYGMATFYKPSVGSSIIDFLISAATAVRALSLVVRNDLAFGSDHHLCQFEFLTNTPLSRLPAPNAPRLHWKLQRLHEDDVLAIYVDEFTRNIAPISVEIDHHLAHNDLDLNAIEQIGQKITTTIYDALDHSDDFITARKALRLAIRRSRTQHWREFCKRMQRHNPSEANSVIKRIRRNRLQPVTFSHPDSPAQAANTMSYVPVAWRTAQVVPIYTKDDPTPASNYQPISLTSSFRKVIERCLLPVLLNQMPALDVAQGGFRVRRGALDQAFNL</sequence>
<dbReference type="EMBL" id="JAEPRB010000693">
    <property type="protein sequence ID" value="KAG2213295.1"/>
    <property type="molecule type" value="Genomic_DNA"/>
</dbReference>
<comment type="caution">
    <text evidence="1">The sequence shown here is derived from an EMBL/GenBank/DDBJ whole genome shotgun (WGS) entry which is preliminary data.</text>
</comment>
<dbReference type="SUPFAM" id="SSF56219">
    <property type="entry name" value="DNase I-like"/>
    <property type="match status" value="1"/>
</dbReference>